<name>A0A557SWC0_9ARCH</name>
<dbReference type="PANTHER" id="PTHR24412">
    <property type="entry name" value="KELCH PROTEIN"/>
    <property type="match status" value="1"/>
</dbReference>
<keyword evidence="2" id="KW-0677">Repeat</keyword>
<dbReference type="InterPro" id="IPR015915">
    <property type="entry name" value="Kelch-typ_b-propeller"/>
</dbReference>
<protein>
    <submittedName>
        <fullName evidence="4">Kelch repeat-containing protein</fullName>
    </submittedName>
</protein>
<proteinExistence type="predicted"/>
<dbReference type="SUPFAM" id="SSF117281">
    <property type="entry name" value="Kelch motif"/>
    <property type="match status" value="1"/>
</dbReference>
<dbReference type="RefSeq" id="WP_144729680.1">
    <property type="nucleotide sequence ID" value="NZ_ML675581.1"/>
</dbReference>
<feature type="compositionally biased region" description="Polar residues" evidence="3">
    <location>
        <begin position="1"/>
        <end position="17"/>
    </location>
</feature>
<dbReference type="EMBL" id="VOAH01000005">
    <property type="protein sequence ID" value="TVP40902.1"/>
    <property type="molecule type" value="Genomic_DNA"/>
</dbReference>
<accession>A0A557SWC0</accession>
<organism evidence="4 5">
    <name type="scientific">Candidatus Nitrosocosmicus arcticus</name>
    <dbReference type="NCBI Taxonomy" id="2035267"/>
    <lineage>
        <taxon>Archaea</taxon>
        <taxon>Nitrososphaerota</taxon>
        <taxon>Nitrososphaeria</taxon>
        <taxon>Nitrososphaerales</taxon>
        <taxon>Nitrososphaeraceae</taxon>
        <taxon>Candidatus Nitrosocosmicus</taxon>
    </lineage>
</organism>
<evidence type="ECO:0000313" key="4">
    <source>
        <dbReference type="EMBL" id="TVP40902.1"/>
    </source>
</evidence>
<evidence type="ECO:0000256" key="3">
    <source>
        <dbReference type="SAM" id="MobiDB-lite"/>
    </source>
</evidence>
<gene>
    <name evidence="4" type="ORF">NARC_50083</name>
</gene>
<keyword evidence="1" id="KW-0880">Kelch repeat</keyword>
<dbReference type="OrthoDB" id="383228at2157"/>
<dbReference type="Gene3D" id="2.120.10.80">
    <property type="entry name" value="Kelch-type beta propeller"/>
    <property type="match status" value="1"/>
</dbReference>
<dbReference type="AlphaFoldDB" id="A0A557SWC0"/>
<evidence type="ECO:0000313" key="5">
    <source>
        <dbReference type="Proteomes" id="UP000315289"/>
    </source>
</evidence>
<dbReference type="InterPro" id="IPR006652">
    <property type="entry name" value="Kelch_1"/>
</dbReference>
<reference evidence="4 5" key="1">
    <citation type="journal article" date="2019" name="Front. Microbiol.">
        <title>Ammonia Oxidation by the Arctic Terrestrial Thaumarchaeote Candidatus Nitrosocosmicus arcticus Is Stimulated by Increasing Temperatures.</title>
        <authorList>
            <person name="Alves R.J.E."/>
            <person name="Kerou M."/>
            <person name="Zappe A."/>
            <person name="Bittner R."/>
            <person name="Abby S.S."/>
            <person name="Schmidt H.A."/>
            <person name="Pfeifer K."/>
            <person name="Schleper C."/>
        </authorList>
    </citation>
    <scope>NUCLEOTIDE SEQUENCE [LARGE SCALE GENOMIC DNA]</scope>
    <source>
        <strain evidence="4 5">Kfb</strain>
    </source>
</reference>
<evidence type="ECO:0000256" key="1">
    <source>
        <dbReference type="ARBA" id="ARBA00022441"/>
    </source>
</evidence>
<evidence type="ECO:0000256" key="2">
    <source>
        <dbReference type="ARBA" id="ARBA00022737"/>
    </source>
</evidence>
<dbReference type="Proteomes" id="UP000315289">
    <property type="component" value="Unassembled WGS sequence"/>
</dbReference>
<sequence length="89" mass="9654">MQSKRNGLAATSVNGSNYVLGGEQNRGTFDSNERYDADTNTWTKELPMPTARHGLGVASYGGKIYTIGGGPHPGLTVSDRNEIYYLNQD</sequence>
<keyword evidence="5" id="KW-1185">Reference proteome</keyword>
<dbReference type="Pfam" id="PF01344">
    <property type="entry name" value="Kelch_1"/>
    <property type="match status" value="1"/>
</dbReference>
<comment type="caution">
    <text evidence="4">The sequence shown here is derived from an EMBL/GenBank/DDBJ whole genome shotgun (WGS) entry which is preliminary data.</text>
</comment>
<dbReference type="PANTHER" id="PTHR24412:SF441">
    <property type="entry name" value="KELCH-LIKE PROTEIN 28"/>
    <property type="match status" value="1"/>
</dbReference>
<feature type="region of interest" description="Disordered" evidence="3">
    <location>
        <begin position="1"/>
        <end position="34"/>
    </location>
</feature>